<reference evidence="2 3" key="1">
    <citation type="submission" date="2016-08" db="EMBL/GenBank/DDBJ databases">
        <title>Analysis of Carbohydrate Active Enzymes in Thermogemmatispora T81 Reveals Carbohydrate Degradation Ability.</title>
        <authorList>
            <person name="Tomazini A."/>
            <person name="Lal S."/>
            <person name="Stott M."/>
            <person name="Henrissat B."/>
            <person name="Polikarpov I."/>
            <person name="Sparling R."/>
            <person name="Levin D.B."/>
        </authorList>
    </citation>
    <scope>NUCLEOTIDE SEQUENCE [LARGE SCALE GENOMIC DNA]</scope>
    <source>
        <strain evidence="2 3">T81</strain>
    </source>
</reference>
<evidence type="ECO:0000313" key="2">
    <source>
        <dbReference type="EMBL" id="RAQ95961.1"/>
    </source>
</evidence>
<protein>
    <recommendedName>
        <fullName evidence="4">DUF3267 domain-containing protein</fullName>
    </recommendedName>
</protein>
<organism evidence="2 3">
    <name type="scientific">Thermogemmatispora tikiterensis</name>
    <dbReference type="NCBI Taxonomy" id="1825093"/>
    <lineage>
        <taxon>Bacteria</taxon>
        <taxon>Bacillati</taxon>
        <taxon>Chloroflexota</taxon>
        <taxon>Ktedonobacteria</taxon>
        <taxon>Thermogemmatisporales</taxon>
        <taxon>Thermogemmatisporaceae</taxon>
        <taxon>Thermogemmatispora</taxon>
    </lineage>
</organism>
<evidence type="ECO:0008006" key="4">
    <source>
        <dbReference type="Google" id="ProtNLM"/>
    </source>
</evidence>
<gene>
    <name evidence="2" type="ORF">A4R35_10485</name>
</gene>
<dbReference type="RefSeq" id="WP_189361642.1">
    <property type="nucleotide sequence ID" value="NZ_MCIF01000002.1"/>
</dbReference>
<dbReference type="Pfam" id="PF11667">
    <property type="entry name" value="DUF3267"/>
    <property type="match status" value="1"/>
</dbReference>
<evidence type="ECO:0000256" key="1">
    <source>
        <dbReference type="SAM" id="Phobius"/>
    </source>
</evidence>
<feature type="transmembrane region" description="Helical" evidence="1">
    <location>
        <begin position="46"/>
        <end position="66"/>
    </location>
</feature>
<comment type="caution">
    <text evidence="2">The sequence shown here is derived from an EMBL/GenBank/DDBJ whole genome shotgun (WGS) entry which is preliminary data.</text>
</comment>
<dbReference type="EMBL" id="MCIF01000002">
    <property type="protein sequence ID" value="RAQ95961.1"/>
    <property type="molecule type" value="Genomic_DNA"/>
</dbReference>
<feature type="transmembrane region" description="Helical" evidence="1">
    <location>
        <begin position="139"/>
        <end position="159"/>
    </location>
</feature>
<feature type="transmembrane region" description="Helical" evidence="1">
    <location>
        <begin position="78"/>
        <end position="96"/>
    </location>
</feature>
<keyword evidence="1" id="KW-0812">Transmembrane</keyword>
<keyword evidence="1" id="KW-1133">Transmembrane helix</keyword>
<proteinExistence type="predicted"/>
<evidence type="ECO:0000313" key="3">
    <source>
        <dbReference type="Proteomes" id="UP000248706"/>
    </source>
</evidence>
<sequence>MRVIDRFHPQRRYELQAALNAGLALLRGEASLLEPPLLYPLTLLSFLLLLIGLVGFGTLAILALVWRPLHGWSVGSADLLDLLIWLGISGVVYLLLLPLHELLHGLAFRFWGGQPYYGVRFPVALYCGARDQLFRRNQYLVVGLAPCLVLSLLLALLMFCWPPAAPYLVLAGAGHLSGCAGDLLAVWLLLRYPSHLCVEDTEAGFRVWEIFPLLSDLDSTIQKD</sequence>
<keyword evidence="3" id="KW-1185">Reference proteome</keyword>
<accession>A0A328VGI4</accession>
<name>A0A328VGI4_9CHLR</name>
<dbReference type="InterPro" id="IPR021683">
    <property type="entry name" value="DUF3267"/>
</dbReference>
<keyword evidence="1" id="KW-0472">Membrane</keyword>
<feature type="transmembrane region" description="Helical" evidence="1">
    <location>
        <begin position="165"/>
        <end position="190"/>
    </location>
</feature>
<dbReference type="Proteomes" id="UP000248706">
    <property type="component" value="Unassembled WGS sequence"/>
</dbReference>
<dbReference type="AlphaFoldDB" id="A0A328VGI4"/>